<feature type="compositionally biased region" description="Low complexity" evidence="1">
    <location>
        <begin position="127"/>
        <end position="137"/>
    </location>
</feature>
<feature type="region of interest" description="Disordered" evidence="1">
    <location>
        <begin position="17"/>
        <end position="44"/>
    </location>
</feature>
<proteinExistence type="predicted"/>
<feature type="region of interest" description="Disordered" evidence="1">
    <location>
        <begin position="390"/>
        <end position="411"/>
    </location>
</feature>
<feature type="region of interest" description="Disordered" evidence="1">
    <location>
        <begin position="513"/>
        <end position="575"/>
    </location>
</feature>
<feature type="compositionally biased region" description="Polar residues" evidence="1">
    <location>
        <begin position="138"/>
        <end position="159"/>
    </location>
</feature>
<evidence type="ECO:0000313" key="3">
    <source>
        <dbReference type="Proteomes" id="UP001055115"/>
    </source>
</evidence>
<dbReference type="RefSeq" id="XP_049128751.1">
    <property type="nucleotide sequence ID" value="XM_049272794.1"/>
</dbReference>
<feature type="compositionally biased region" description="Pro residues" evidence="1">
    <location>
        <begin position="117"/>
        <end position="126"/>
    </location>
</feature>
<reference evidence="2 3" key="1">
    <citation type="submission" date="2022-03" db="EMBL/GenBank/DDBJ databases">
        <title>Genome data of Colletotrichum spp.</title>
        <authorList>
            <person name="Utami Y.D."/>
            <person name="Hiruma K."/>
        </authorList>
    </citation>
    <scope>NUCLEOTIDE SEQUENCE [LARGE SCALE GENOMIC DNA]</scope>
    <source>
        <strain evidence="2 3">MAFF 239500</strain>
    </source>
</reference>
<dbReference type="Proteomes" id="UP001055115">
    <property type="component" value="Unassembled WGS sequence"/>
</dbReference>
<dbReference type="SUPFAM" id="SSF50249">
    <property type="entry name" value="Nucleic acid-binding proteins"/>
    <property type="match status" value="1"/>
</dbReference>
<comment type="caution">
    <text evidence="2">The sequence shown here is derived from an EMBL/GenBank/DDBJ whole genome shotgun (WGS) entry which is preliminary data.</text>
</comment>
<protein>
    <submittedName>
        <fullName evidence="2">Uncharacterized protein</fullName>
    </submittedName>
</protein>
<organism evidence="2 3">
    <name type="scientific">Colletotrichum spaethianum</name>
    <dbReference type="NCBI Taxonomy" id="700344"/>
    <lineage>
        <taxon>Eukaryota</taxon>
        <taxon>Fungi</taxon>
        <taxon>Dikarya</taxon>
        <taxon>Ascomycota</taxon>
        <taxon>Pezizomycotina</taxon>
        <taxon>Sordariomycetes</taxon>
        <taxon>Hypocreomycetidae</taxon>
        <taxon>Glomerellales</taxon>
        <taxon>Glomerellaceae</taxon>
        <taxon>Colletotrichum</taxon>
        <taxon>Colletotrichum spaethianum species complex</taxon>
    </lineage>
</organism>
<dbReference type="AlphaFoldDB" id="A0AA37P6H2"/>
<name>A0AA37P6H2_9PEZI</name>
<keyword evidence="3" id="KW-1185">Reference proteome</keyword>
<feature type="region of interest" description="Disordered" evidence="1">
    <location>
        <begin position="112"/>
        <end position="159"/>
    </location>
</feature>
<feature type="compositionally biased region" description="Basic and acidic residues" evidence="1">
    <location>
        <begin position="394"/>
        <end position="411"/>
    </location>
</feature>
<evidence type="ECO:0000256" key="1">
    <source>
        <dbReference type="SAM" id="MobiDB-lite"/>
    </source>
</evidence>
<gene>
    <name evidence="2" type="ORF">ColSpa_06582</name>
</gene>
<feature type="compositionally biased region" description="Basic and acidic residues" evidence="1">
    <location>
        <begin position="519"/>
        <end position="542"/>
    </location>
</feature>
<sequence>MPRVLIFTGAPEADWSSPDLLLPSTSAPAPTPTSDSTSTPAAAPAWRSLALHRQPLVTGFSQPHGLPSDFLPPAHFFSLSLNADSQQDTTAGASQELLSQFYDQSLALHHDLASSQLPPPPTPSRPGAPGGRRVPSSTAGQHTESFNTTATDSFVSETTDSFQDTTANLTTSSARPPLVTSHHLSDLEDIPPGPDLLRLAPQTVTVNLIAGVISVSEPRGVKTRWGNELSLVEVLVGDETRAGFGVTFWVPSDGGGGRRDPSMPTQLRRQDVVLLQNVALHVFRGKVYGQSLRKGLTRTTVLYRRKLGEDDEGGYYRRRDLETGGREGTHPQLVKTKRVWEWVLKFVGGEERTTTKGKKRGWDAPPDDTHNSNGTALALLLDALPLETQTGDEGSARASERDVERVPQPDHVGLQHDRNQVCAAHLGEDAADLVGSGVDEDGGVDVRSILGDALNEPRLEECLSDSNHDGAAKGLEELHAGRGDGDILLGQYGLDDEHADLETRTDAEAGEDLVAEPLAHGRVDVKGRDHASTDGKQNHGGEDDGVIVADGGDQRAADNGGDDGGQEKGQDLDAGLDGADTLDGLEVKRWWLSVCCIEDDSLEREYLHK</sequence>
<dbReference type="InterPro" id="IPR012340">
    <property type="entry name" value="NA-bd_OB-fold"/>
</dbReference>
<accession>A0AA37P6H2</accession>
<evidence type="ECO:0000313" key="2">
    <source>
        <dbReference type="EMBL" id="GKT46401.1"/>
    </source>
</evidence>
<dbReference type="Gene3D" id="2.40.50.140">
    <property type="entry name" value="Nucleic acid-binding proteins"/>
    <property type="match status" value="1"/>
</dbReference>
<dbReference type="GeneID" id="73327384"/>
<dbReference type="EMBL" id="BQXU01000016">
    <property type="protein sequence ID" value="GKT46401.1"/>
    <property type="molecule type" value="Genomic_DNA"/>
</dbReference>